<evidence type="ECO:0000313" key="1">
    <source>
        <dbReference type="EMBL" id="OAB88733.1"/>
    </source>
</evidence>
<dbReference type="AlphaFoldDB" id="A0A176QG98"/>
<reference evidence="1 2" key="1">
    <citation type="submission" date="2016-01" db="EMBL/GenBank/DDBJ databases">
        <title>Janibacter melonis strain CD11_4 genome sequencing and assembly.</title>
        <authorList>
            <person name="Nair G.R."/>
            <person name="Kaur G."/>
            <person name="Chander A.M."/>
            <person name="Mayilraj S."/>
        </authorList>
    </citation>
    <scope>NUCLEOTIDE SEQUENCE [LARGE SCALE GENOMIC DNA]</scope>
    <source>
        <strain evidence="1 2">CD11-4</strain>
    </source>
</reference>
<dbReference type="RefSeq" id="WP_068271126.1">
    <property type="nucleotide sequence ID" value="NZ_BAAAKD010000021.1"/>
</dbReference>
<name>A0A176QG98_9MICO</name>
<keyword evidence="2" id="KW-1185">Reference proteome</keyword>
<proteinExistence type="predicted"/>
<protein>
    <submittedName>
        <fullName evidence="1">Uncharacterized protein</fullName>
    </submittedName>
</protein>
<sequence>MAIDRFDGAILGVGTTSGVRVVVGRWEGSPLGAFADVMLATADDQRVLLAPDEAVAEYVSQTYNFDEVVHCPVTVRDTGDGASRRWHVSAGELVLDVVLGGRTATGRLLRPIPTALATSRPVAVLADPFARLLHPGVRTVGTAGGGRREYYGARDQHAVEAVAGSWRGVDLGRLAPVDPPPRFGFSSTPRTPSLTRVRTTIVRS</sequence>
<accession>A0A176QG98</accession>
<dbReference type="Proteomes" id="UP000076976">
    <property type="component" value="Unassembled WGS sequence"/>
</dbReference>
<comment type="caution">
    <text evidence="1">The sequence shown here is derived from an EMBL/GenBank/DDBJ whole genome shotgun (WGS) entry which is preliminary data.</text>
</comment>
<dbReference type="STRING" id="262209.AWH69_02805"/>
<dbReference type="EMBL" id="LQZG01000001">
    <property type="protein sequence ID" value="OAB88733.1"/>
    <property type="molecule type" value="Genomic_DNA"/>
</dbReference>
<organism evidence="1 2">
    <name type="scientific">Janibacter melonis</name>
    <dbReference type="NCBI Taxonomy" id="262209"/>
    <lineage>
        <taxon>Bacteria</taxon>
        <taxon>Bacillati</taxon>
        <taxon>Actinomycetota</taxon>
        <taxon>Actinomycetes</taxon>
        <taxon>Micrococcales</taxon>
        <taxon>Intrasporangiaceae</taxon>
        <taxon>Janibacter</taxon>
    </lineage>
</organism>
<gene>
    <name evidence="1" type="ORF">AWH69_02805</name>
</gene>
<evidence type="ECO:0000313" key="2">
    <source>
        <dbReference type="Proteomes" id="UP000076976"/>
    </source>
</evidence>